<feature type="compositionally biased region" description="Polar residues" evidence="3">
    <location>
        <begin position="167"/>
        <end position="188"/>
    </location>
</feature>
<dbReference type="SMART" id="SM00431">
    <property type="entry name" value="SCAN"/>
    <property type="match status" value="1"/>
</dbReference>
<evidence type="ECO:0000313" key="6">
    <source>
        <dbReference type="Proteomes" id="UP000551758"/>
    </source>
</evidence>
<keyword evidence="1 2" id="KW-0539">Nucleus</keyword>
<reference evidence="5 6" key="1">
    <citation type="journal article" date="2020" name="Mol. Biol. Evol.">
        <title>Interspecific Gene Flow and the Evolution of Specialization in Black and White Rhinoceros.</title>
        <authorList>
            <person name="Moodley Y."/>
            <person name="Westbury M.V."/>
            <person name="Russo I.M."/>
            <person name="Gopalakrishnan S."/>
            <person name="Rakotoarivelo A."/>
            <person name="Olsen R.A."/>
            <person name="Prost S."/>
            <person name="Tunstall T."/>
            <person name="Ryder O.A."/>
            <person name="Dalen L."/>
            <person name="Bruford M.W."/>
        </authorList>
    </citation>
    <scope>NUCLEOTIDE SEQUENCE [LARGE SCALE GENOMIC DNA]</scope>
    <source>
        <strain evidence="5">SBR-YM</strain>
        <tissue evidence="5">Skin</tissue>
    </source>
</reference>
<keyword evidence="6" id="KW-1185">Reference proteome</keyword>
<dbReference type="GO" id="GO:0005634">
    <property type="term" value="C:nucleus"/>
    <property type="evidence" value="ECO:0007669"/>
    <property type="project" value="UniProtKB-SubCell"/>
</dbReference>
<sequence length="206" mass="23623">MAVSLTAAKLLALQGTQDQEKIVMMEPKEEEQAREYETRLRGHHSPSQEIFHQRFRQLCYQETPGPQEALSQLRVLCCEWLRPERHTKEQILELLVLEQFLTILPEELQSWVQGHHPKSGEGAVTMSEDLEKGLDELRLQVPGPARELAQEEPREEKAPLGAAQEAPSIQLQPKATQLKCESQETQPFPESGEEQDSVGRERRKRE</sequence>
<evidence type="ECO:0000259" key="4">
    <source>
        <dbReference type="PROSITE" id="PS50804"/>
    </source>
</evidence>
<dbReference type="InterPro" id="IPR038269">
    <property type="entry name" value="SCAN_sf"/>
</dbReference>
<dbReference type="InterPro" id="IPR050916">
    <property type="entry name" value="SCAN-C2H2_zinc_finger"/>
</dbReference>
<dbReference type="Proteomes" id="UP000551758">
    <property type="component" value="Unassembled WGS sequence"/>
</dbReference>
<protein>
    <recommendedName>
        <fullName evidence="4">SCAN box domain-containing protein</fullName>
    </recommendedName>
</protein>
<feature type="domain" description="SCAN box" evidence="4">
    <location>
        <begin position="52"/>
        <end position="134"/>
    </location>
</feature>
<accession>A0A7J7E7Q1</accession>
<dbReference type="Gene3D" id="1.10.4020.10">
    <property type="entry name" value="DNA breaking-rejoining enzymes"/>
    <property type="match status" value="1"/>
</dbReference>
<feature type="compositionally biased region" description="Basic and acidic residues" evidence="3">
    <location>
        <begin position="148"/>
        <end position="158"/>
    </location>
</feature>
<dbReference type="EMBL" id="JACDTQ010003894">
    <property type="protein sequence ID" value="KAF5911768.1"/>
    <property type="molecule type" value="Genomic_DNA"/>
</dbReference>
<dbReference type="CDD" id="cd07936">
    <property type="entry name" value="SCAN"/>
    <property type="match status" value="1"/>
</dbReference>
<dbReference type="PANTHER" id="PTHR45935:SF28">
    <property type="entry name" value="SCAN DOMAIN-CONTAINING PROTEIN 3"/>
    <property type="match status" value="1"/>
</dbReference>
<dbReference type="InterPro" id="IPR003309">
    <property type="entry name" value="SCAN_dom"/>
</dbReference>
<gene>
    <name evidence="5" type="ORF">HPG69_015746</name>
</gene>
<dbReference type="PANTHER" id="PTHR45935">
    <property type="entry name" value="PROTEIN ZBED8-RELATED"/>
    <property type="match status" value="1"/>
</dbReference>
<evidence type="ECO:0000256" key="1">
    <source>
        <dbReference type="ARBA" id="ARBA00023242"/>
    </source>
</evidence>
<name>A0A7J7E7Q1_DICBM</name>
<evidence type="ECO:0000256" key="3">
    <source>
        <dbReference type="SAM" id="MobiDB-lite"/>
    </source>
</evidence>
<evidence type="ECO:0000313" key="5">
    <source>
        <dbReference type="EMBL" id="KAF5911768.1"/>
    </source>
</evidence>
<comment type="subcellular location">
    <subcellularLocation>
        <location evidence="2">Nucleus</location>
    </subcellularLocation>
</comment>
<dbReference type="PROSITE" id="PS50804">
    <property type="entry name" value="SCAN_BOX"/>
    <property type="match status" value="1"/>
</dbReference>
<dbReference type="FunFam" id="1.10.4020.10:FF:000001">
    <property type="entry name" value="zinc finger protein 263 isoform X1"/>
    <property type="match status" value="1"/>
</dbReference>
<evidence type="ECO:0000256" key="2">
    <source>
        <dbReference type="PROSITE-ProRule" id="PRU00187"/>
    </source>
</evidence>
<dbReference type="SUPFAM" id="SSF47353">
    <property type="entry name" value="Retrovirus capsid dimerization domain-like"/>
    <property type="match status" value="1"/>
</dbReference>
<organism evidence="5 6">
    <name type="scientific">Diceros bicornis minor</name>
    <name type="common">South-central black rhinoceros</name>
    <dbReference type="NCBI Taxonomy" id="77932"/>
    <lineage>
        <taxon>Eukaryota</taxon>
        <taxon>Metazoa</taxon>
        <taxon>Chordata</taxon>
        <taxon>Craniata</taxon>
        <taxon>Vertebrata</taxon>
        <taxon>Euteleostomi</taxon>
        <taxon>Mammalia</taxon>
        <taxon>Eutheria</taxon>
        <taxon>Laurasiatheria</taxon>
        <taxon>Perissodactyla</taxon>
        <taxon>Rhinocerotidae</taxon>
        <taxon>Diceros</taxon>
    </lineage>
</organism>
<dbReference type="AlphaFoldDB" id="A0A7J7E7Q1"/>
<feature type="region of interest" description="Disordered" evidence="3">
    <location>
        <begin position="143"/>
        <end position="206"/>
    </location>
</feature>
<comment type="caution">
    <text evidence="5">The sequence shown here is derived from an EMBL/GenBank/DDBJ whole genome shotgun (WGS) entry which is preliminary data.</text>
</comment>
<proteinExistence type="predicted"/>
<dbReference type="Pfam" id="PF02023">
    <property type="entry name" value="SCAN"/>
    <property type="match status" value="1"/>
</dbReference>